<dbReference type="OrthoDB" id="3648419at2759"/>
<evidence type="ECO:0000313" key="3">
    <source>
        <dbReference type="Proteomes" id="UP000070133"/>
    </source>
</evidence>
<dbReference type="Proteomes" id="UP000070133">
    <property type="component" value="Unassembled WGS sequence"/>
</dbReference>
<accession>A0A139HI62</accession>
<feature type="compositionally biased region" description="Polar residues" evidence="1">
    <location>
        <begin position="163"/>
        <end position="180"/>
    </location>
</feature>
<reference evidence="2 3" key="1">
    <citation type="submission" date="2015-07" db="EMBL/GenBank/DDBJ databases">
        <title>Comparative genomics of the Sigatoka disease complex on banana suggests a link between parallel evolutionary changes in Pseudocercospora fijiensis and Pseudocercospora eumusae and increased virulence on the banana host.</title>
        <authorList>
            <person name="Chang T.-C."/>
            <person name="Salvucci A."/>
            <person name="Crous P.W."/>
            <person name="Stergiopoulos I."/>
        </authorList>
    </citation>
    <scope>NUCLEOTIDE SEQUENCE [LARGE SCALE GENOMIC DNA]</scope>
    <source>
        <strain evidence="2 3">CBS 114824</strain>
    </source>
</reference>
<protein>
    <submittedName>
        <fullName evidence="2">Uncharacterized protein</fullName>
    </submittedName>
</protein>
<dbReference type="EMBL" id="LFZN01000045">
    <property type="protein sequence ID" value="KXT02165.1"/>
    <property type="molecule type" value="Genomic_DNA"/>
</dbReference>
<name>A0A139HI62_9PEZI</name>
<proteinExistence type="predicted"/>
<evidence type="ECO:0000256" key="1">
    <source>
        <dbReference type="SAM" id="MobiDB-lite"/>
    </source>
</evidence>
<organism evidence="2 3">
    <name type="scientific">Pseudocercospora eumusae</name>
    <dbReference type="NCBI Taxonomy" id="321146"/>
    <lineage>
        <taxon>Eukaryota</taxon>
        <taxon>Fungi</taxon>
        <taxon>Dikarya</taxon>
        <taxon>Ascomycota</taxon>
        <taxon>Pezizomycotina</taxon>
        <taxon>Dothideomycetes</taxon>
        <taxon>Dothideomycetidae</taxon>
        <taxon>Mycosphaerellales</taxon>
        <taxon>Mycosphaerellaceae</taxon>
        <taxon>Pseudocercospora</taxon>
    </lineage>
</organism>
<feature type="region of interest" description="Disordered" evidence="1">
    <location>
        <begin position="318"/>
        <end position="337"/>
    </location>
</feature>
<comment type="caution">
    <text evidence="2">The sequence shown here is derived from an EMBL/GenBank/DDBJ whole genome shotgun (WGS) entry which is preliminary data.</text>
</comment>
<keyword evidence="3" id="KW-1185">Reference proteome</keyword>
<gene>
    <name evidence="2" type="ORF">AC578_5943</name>
</gene>
<feature type="region of interest" description="Disordered" evidence="1">
    <location>
        <begin position="88"/>
        <end position="180"/>
    </location>
</feature>
<sequence>MSSSKASATQPAKDNMLDFTAGEAEAFLMACTARVHARQLREIKKDYLELATLFEEEDWLAVSAALRNRTPEHMRIFYRKNRDHIVDYFNKMPPTPPGSGNNSPKGQKRGRKSDDDESSHNTPNKRQTTESNSPKARRTNGSTLLPSSNSASAKSEATRPREQSTSASNSPDSSLTVGDSTVQEAAVDSARQAKSGEIEEQNDSVAEAGDVAKVTQLEAQLKLIKEQLVRSKKQHTDEIAALKKEHKLELDAKTAEVNHKEYQILGLENRVQKLENDEDEVKRHARKDAANARERAEKKMKEADMRVKVVNEKARHQISKAKEEAKEDVSRVQKQLDHSNKLAEDQLKAVMDEWHKNEELQKALDEKIQSFANLRSQFNKLQERAGLERNGQPKDKQRLAFYGPIPTKPDQAPLYTQHAVNHACERYFMQMSRDYFKADKGNWSRFLDKLHGMYKRHGFPVPVYFGGGEKKELQTEVSW</sequence>
<evidence type="ECO:0000313" key="2">
    <source>
        <dbReference type="EMBL" id="KXT02165.1"/>
    </source>
</evidence>
<feature type="compositionally biased region" description="Polar residues" evidence="1">
    <location>
        <begin position="120"/>
        <end position="155"/>
    </location>
</feature>
<dbReference type="AlphaFoldDB" id="A0A139HI62"/>